<dbReference type="InterPro" id="IPR000182">
    <property type="entry name" value="GNAT_dom"/>
</dbReference>
<comment type="caution">
    <text evidence="2">The sequence shown here is derived from an EMBL/GenBank/DDBJ whole genome shotgun (WGS) entry which is preliminary data.</text>
</comment>
<dbReference type="InterPro" id="IPR027365">
    <property type="entry name" value="GNAT_acetyltra_YdfB-like"/>
</dbReference>
<proteinExistence type="predicted"/>
<evidence type="ECO:0000313" key="3">
    <source>
        <dbReference type="Proteomes" id="UP000633619"/>
    </source>
</evidence>
<dbReference type="EMBL" id="JAECVW010000003">
    <property type="protein sequence ID" value="MBH8595150.1"/>
    <property type="molecule type" value="Genomic_DNA"/>
</dbReference>
<evidence type="ECO:0000259" key="1">
    <source>
        <dbReference type="PROSITE" id="PS51186"/>
    </source>
</evidence>
<keyword evidence="2" id="KW-0808">Transferase</keyword>
<dbReference type="SUPFAM" id="SSF55729">
    <property type="entry name" value="Acyl-CoA N-acyltransferases (Nat)"/>
    <property type="match status" value="1"/>
</dbReference>
<accession>A0A8I1ADJ1</accession>
<evidence type="ECO:0000313" key="2">
    <source>
        <dbReference type="EMBL" id="MBH8595150.1"/>
    </source>
</evidence>
<dbReference type="Gene3D" id="3.40.630.30">
    <property type="match status" value="1"/>
</dbReference>
<dbReference type="AlphaFoldDB" id="A0A8I1ADJ1"/>
<name>A0A8I1ADJ1_THEIN</name>
<sequence>MIRRLTEKDHEACMKLLMPKAAENLFILGDIEAYGYDQAFQKVWGDFDDHGNLRAVLLKYYQNYIPYAPGDDFDHEGLAKVMVSDPEFQNLNGLEDVVSFLIPWIASKPSQIRKLYYAKCRALKESQVNWPVKKAGVEDVGRIMELYRHFSFSNNPESIKRNMEKGVARTYYIEVDGQMVSSASSTAENTLSAMVVGVCTVKEHQKKGMASACLVRLCQDLLQEGKELCLFYDNPDAGRIYERLGFVPIGRWMMVSFQ</sequence>
<gene>
    <name evidence="2" type="ORF">I8U20_07385</name>
</gene>
<dbReference type="GO" id="GO:0016747">
    <property type="term" value="F:acyltransferase activity, transferring groups other than amino-acyl groups"/>
    <property type="evidence" value="ECO:0007669"/>
    <property type="project" value="InterPro"/>
</dbReference>
<dbReference type="Pfam" id="PF12746">
    <property type="entry name" value="GNAT_acetyltran"/>
    <property type="match status" value="1"/>
</dbReference>
<protein>
    <submittedName>
        <fullName evidence="2">GNAT family N-acetyltransferase</fullName>
    </submittedName>
</protein>
<keyword evidence="3" id="KW-1185">Reference proteome</keyword>
<dbReference type="PROSITE" id="PS51186">
    <property type="entry name" value="GNAT"/>
    <property type="match status" value="1"/>
</dbReference>
<reference evidence="2 3" key="1">
    <citation type="submission" date="2020-12" db="EMBL/GenBank/DDBJ databases">
        <title>WGS of Thermoactinomyces spp.</title>
        <authorList>
            <person name="Cheng K."/>
        </authorList>
    </citation>
    <scope>NUCLEOTIDE SEQUENCE [LARGE SCALE GENOMIC DNA]</scope>
    <source>
        <strain evidence="3">CICC 10671\DSM 43846</strain>
    </source>
</reference>
<dbReference type="RefSeq" id="WP_181731461.1">
    <property type="nucleotide sequence ID" value="NZ_JACEIR010000002.1"/>
</dbReference>
<organism evidence="2 3">
    <name type="scientific">Thermoactinomyces intermedius</name>
    <dbReference type="NCBI Taxonomy" id="2024"/>
    <lineage>
        <taxon>Bacteria</taxon>
        <taxon>Bacillati</taxon>
        <taxon>Bacillota</taxon>
        <taxon>Bacilli</taxon>
        <taxon>Bacillales</taxon>
        <taxon>Thermoactinomycetaceae</taxon>
        <taxon>Thermoactinomyces</taxon>
    </lineage>
</organism>
<dbReference type="InterPro" id="IPR016181">
    <property type="entry name" value="Acyl_CoA_acyltransferase"/>
</dbReference>
<feature type="domain" description="N-acetyltransferase" evidence="1">
    <location>
        <begin position="130"/>
        <end position="258"/>
    </location>
</feature>
<dbReference type="Proteomes" id="UP000633619">
    <property type="component" value="Unassembled WGS sequence"/>
</dbReference>